<dbReference type="PATRIC" id="fig|1265822.4.peg.554"/>
<keyword evidence="1" id="KW-1133">Transmembrane helix</keyword>
<feature type="transmembrane region" description="Helical" evidence="1">
    <location>
        <begin position="75"/>
        <end position="97"/>
    </location>
</feature>
<accession>W7DWB9</accession>
<proteinExistence type="predicted"/>
<keyword evidence="1" id="KW-0472">Membrane</keyword>
<protein>
    <submittedName>
        <fullName evidence="2">Polysaccharide biosynthesis protein</fullName>
    </submittedName>
</protein>
<organism evidence="2 3">
    <name type="scientific">Listeria fleischmannii FSL S10-1203</name>
    <dbReference type="NCBI Taxonomy" id="1265822"/>
    <lineage>
        <taxon>Bacteria</taxon>
        <taxon>Bacillati</taxon>
        <taxon>Bacillota</taxon>
        <taxon>Bacilli</taxon>
        <taxon>Bacillales</taxon>
        <taxon>Listeriaceae</taxon>
        <taxon>Listeria</taxon>
    </lineage>
</organism>
<gene>
    <name evidence="2" type="ORF">MCOL2_02706</name>
</gene>
<keyword evidence="1" id="KW-0812">Transmembrane</keyword>
<dbReference type="Proteomes" id="UP000019241">
    <property type="component" value="Unassembled WGS sequence"/>
</dbReference>
<feature type="transmembrane region" description="Helical" evidence="1">
    <location>
        <begin position="30"/>
        <end position="54"/>
    </location>
</feature>
<dbReference type="AlphaFoldDB" id="W7DWB9"/>
<feature type="transmembrane region" description="Helical" evidence="1">
    <location>
        <begin position="109"/>
        <end position="127"/>
    </location>
</feature>
<dbReference type="EMBL" id="AODM01000009">
    <property type="protein sequence ID" value="EUJ63939.1"/>
    <property type="molecule type" value="Genomic_DNA"/>
</dbReference>
<feature type="transmembrane region" description="Helical" evidence="1">
    <location>
        <begin position="167"/>
        <end position="189"/>
    </location>
</feature>
<reference evidence="2 3" key="1">
    <citation type="submission" date="2012-12" db="EMBL/GenBank/DDBJ databases">
        <title>Novel taxa of Listeriaceae from agricultural environments in the United States.</title>
        <authorList>
            <person name="den Bakker H.C."/>
            <person name="Allred A."/>
            <person name="Warchocki S."/>
            <person name="Wright E.M."/>
            <person name="Burrell A."/>
            <person name="Nightingale K.K."/>
            <person name="Kephart D."/>
            <person name="Wiedmann M."/>
        </authorList>
    </citation>
    <scope>NUCLEOTIDE SEQUENCE [LARGE SCALE GENOMIC DNA]</scope>
    <source>
        <strain evidence="2 3">FSL S10-1203</strain>
    </source>
</reference>
<evidence type="ECO:0000313" key="2">
    <source>
        <dbReference type="EMBL" id="EUJ63939.1"/>
    </source>
</evidence>
<name>W7DWB9_9LIST</name>
<sequence length="249" mass="29475">MQILYLVVSFGIRTIFIQILGKEILGLDRLFTNIITLISFAELGIGEAIIFQIYSPLVKKNNQKVRDFLLFYRKIYQYIGSIIMLLGMLFLPVVWNFSLLGSANNGEVSLIYLLYVVNAGVSYFFVYRKALFFVTQKEYINVMFKQGGFCIQSLLQGIYLFQTHDLIGYLVIQLFCMLVFNWIQSYYAYKSYPEFLKGKPEKLSKEEIRSIKKKYARNRTLYGWGVPYYWNRKYFYHSLYRSIYSRSLC</sequence>
<evidence type="ECO:0000313" key="3">
    <source>
        <dbReference type="Proteomes" id="UP000019241"/>
    </source>
</evidence>
<evidence type="ECO:0000256" key="1">
    <source>
        <dbReference type="SAM" id="Phobius"/>
    </source>
</evidence>
<comment type="caution">
    <text evidence="2">The sequence shown here is derived from an EMBL/GenBank/DDBJ whole genome shotgun (WGS) entry which is preliminary data.</text>
</comment>